<dbReference type="GeneID" id="63781519"/>
<dbReference type="InParanoid" id="A0A1Y2DW98"/>
<gene>
    <name evidence="1" type="ORF">BCR38DRAFT_525065</name>
</gene>
<keyword evidence="2" id="KW-1185">Reference proteome</keyword>
<dbReference type="STRING" id="1141098.A0A1Y2DW98"/>
<comment type="caution">
    <text evidence="1">The sequence shown here is derived from an EMBL/GenBank/DDBJ whole genome shotgun (WGS) entry which is preliminary data.</text>
</comment>
<dbReference type="OrthoDB" id="3540486at2759"/>
<proteinExistence type="predicted"/>
<dbReference type="RefSeq" id="XP_040715184.1">
    <property type="nucleotide sequence ID" value="XM_040865307.1"/>
</dbReference>
<accession>A0A1Y2DW98</accession>
<evidence type="ECO:0000313" key="2">
    <source>
        <dbReference type="Proteomes" id="UP000193689"/>
    </source>
</evidence>
<name>A0A1Y2DW98_9PEZI</name>
<dbReference type="AlphaFoldDB" id="A0A1Y2DW98"/>
<reference evidence="1 2" key="1">
    <citation type="submission" date="2016-07" db="EMBL/GenBank/DDBJ databases">
        <title>Pervasive Adenine N6-methylation of Active Genes in Fungi.</title>
        <authorList>
            <consortium name="DOE Joint Genome Institute"/>
            <person name="Mondo S.J."/>
            <person name="Dannebaum R.O."/>
            <person name="Kuo R.C."/>
            <person name="Labutti K."/>
            <person name="Haridas S."/>
            <person name="Kuo A."/>
            <person name="Salamov A."/>
            <person name="Ahrendt S.R."/>
            <person name="Lipzen A."/>
            <person name="Sullivan W."/>
            <person name="Andreopoulos W.B."/>
            <person name="Clum A."/>
            <person name="Lindquist E."/>
            <person name="Daum C."/>
            <person name="Ramamoorthy G.K."/>
            <person name="Gryganskyi A."/>
            <person name="Culley D."/>
            <person name="Magnuson J.K."/>
            <person name="James T.Y."/>
            <person name="O'Malley M.A."/>
            <person name="Stajich J.E."/>
            <person name="Spatafora J.W."/>
            <person name="Visel A."/>
            <person name="Grigoriev I.V."/>
        </authorList>
    </citation>
    <scope>NUCLEOTIDE SEQUENCE [LARGE SCALE GENOMIC DNA]</scope>
    <source>
        <strain evidence="1 2">CBS 129021</strain>
    </source>
</reference>
<organism evidence="1 2">
    <name type="scientific">Pseudomassariella vexata</name>
    <dbReference type="NCBI Taxonomy" id="1141098"/>
    <lineage>
        <taxon>Eukaryota</taxon>
        <taxon>Fungi</taxon>
        <taxon>Dikarya</taxon>
        <taxon>Ascomycota</taxon>
        <taxon>Pezizomycotina</taxon>
        <taxon>Sordariomycetes</taxon>
        <taxon>Xylariomycetidae</taxon>
        <taxon>Amphisphaeriales</taxon>
        <taxon>Pseudomassariaceae</taxon>
        <taxon>Pseudomassariella</taxon>
    </lineage>
</organism>
<dbReference type="Proteomes" id="UP000193689">
    <property type="component" value="Unassembled WGS sequence"/>
</dbReference>
<evidence type="ECO:0000313" key="1">
    <source>
        <dbReference type="EMBL" id="ORY63527.1"/>
    </source>
</evidence>
<protein>
    <submittedName>
        <fullName evidence="1">Uncharacterized protein</fullName>
    </submittedName>
</protein>
<dbReference type="EMBL" id="MCFJ01000008">
    <property type="protein sequence ID" value="ORY63527.1"/>
    <property type="molecule type" value="Genomic_DNA"/>
</dbReference>
<sequence length="150" mass="17904">MLMAPLQEAIESGLFGRLGEERIVLVDAADSERKRKFQNFSEVHGSGQDRQTAHFFQVYGKAESWVHDNMDELRIRWFMHMWRKTGKEAIEDYEGVWAERPDGDEDWDEEPYLRQHWVLNQDHPWVKDFFKSMPEIRPTVTFRLCIQNCA</sequence>